<name>A0A9N8ZBP3_9GLOM</name>
<accession>A0A9N8ZBP3</accession>
<feature type="transmembrane region" description="Helical" evidence="1">
    <location>
        <begin position="937"/>
        <end position="955"/>
    </location>
</feature>
<sequence length="1193" mass="136595">MSSGLESPNYHIALSPDGQNVVTFNTATLELNVRHIENLTSVKTINYKGFNNINTSNPQLRWSLTISNSINLGNHLDTLIGISCFDENRGPRSQAKKSRIRGILDEEDSSFDNVEQGRSLIAKVSPRTWVLSTLYRDRLKTSLDEIGGVVRFLSNSPFQTSNDIDLVIVHGEGISKTTIGTNYVTKSGNFNRNISVTLSEDFLFPTSISRKIDAIQDLKLKAQLFHRSIEKNYFIVEKAELLEIYSLKTNELYKVFHVRKELSQLITSGNSIVEISKNDVLMAYCSGTNSVSLYLMENSLEIATRMFPNLYRINSIDFIHDDEQLLIVGEEETSNDSSLELVTVIVIWNLFSASENAIITVQDTEKIIPVRPQEDYHKFASASGVIVCVDEDNGNIFSINDHPSLGNILNPPPISSSGLIQLNFQEARNQMDQVHHIIFTQDGKFFDANQEPRDVIIVYNTEPWVRFGQYPRISAYLNNDKTYQVIIGQTTIQVWSRTDNSIKRRLEYIWTSVDNTTFDVQSISIGNGEFFIDISFSDTGEHVQIHWPYNRHTLKDACSALEYLYYRRNEPTSIRKKRMFNILVSQTSEILKRVITTNPDIWRMADARYEIMQSLIRGRCVSLIKKILSEGYHGTNLTMGKNLHFPRQYEWPLVPKRSDLQLAIEYAGENRSDTVIVGYLLNYYSDNAMNNAGWMVTVSQAIPELYDHNMDYYVKELFHKQCFGAKEIIVDVSFINPDDLLEAHYKNVHALNLKPALLRKSDISPEQLKKKLSLIQKISSLKGMFSFEQLAREAEEKIKNKKYGLYDIIKRDSSSVLSNLRVVPLPDFTVYPPGVIKDHTKVPFILRFLKMLIWPRGYIITEDSHCSPFLRTIRRDNSDVVFSNPAIAAIIDYKWSSAHDGLNLQPIMDRTLYLILQGSATYIYIIMNILTKIWPFLAFMIIVVFGIGHAMYILLRNPNQINLVPSGTSYQILNASDPNSTTNNLFPEIVISQSSDPLDINDNYFSNFWKSLESVFFWVNGRWDQLDQWNFLPIDIITLLASILLVTIMQNMLIAFMTGAFDDAQSSGEDAVLKYRADLIFEYETLEKLFGTTREDSRYIYYVGKADDLAQWLTKAEEYQLTHGSLLNENVDLTSDWSVAQVLKASRLVSTTSDKKALQEFDVNIQPGLDDLQEKIKRMEYKIEKILELLIKE</sequence>
<protein>
    <submittedName>
        <fullName evidence="2">247_t:CDS:1</fullName>
    </submittedName>
</protein>
<evidence type="ECO:0000256" key="1">
    <source>
        <dbReference type="SAM" id="Phobius"/>
    </source>
</evidence>
<proteinExistence type="predicted"/>
<gene>
    <name evidence="2" type="ORF">CPELLU_LOCUS1424</name>
</gene>
<dbReference type="OrthoDB" id="2433234at2759"/>
<dbReference type="AlphaFoldDB" id="A0A9N8ZBP3"/>
<keyword evidence="1" id="KW-0472">Membrane</keyword>
<keyword evidence="3" id="KW-1185">Reference proteome</keyword>
<comment type="caution">
    <text evidence="2">The sequence shown here is derived from an EMBL/GenBank/DDBJ whole genome shotgun (WGS) entry which is preliminary data.</text>
</comment>
<dbReference type="SUPFAM" id="SSF82171">
    <property type="entry name" value="DPP6 N-terminal domain-like"/>
    <property type="match status" value="1"/>
</dbReference>
<reference evidence="2" key="1">
    <citation type="submission" date="2021-06" db="EMBL/GenBank/DDBJ databases">
        <authorList>
            <person name="Kallberg Y."/>
            <person name="Tangrot J."/>
            <person name="Rosling A."/>
        </authorList>
    </citation>
    <scope>NUCLEOTIDE SEQUENCE</scope>
    <source>
        <strain evidence="2">FL966</strain>
    </source>
</reference>
<evidence type="ECO:0000313" key="2">
    <source>
        <dbReference type="EMBL" id="CAG8478915.1"/>
    </source>
</evidence>
<keyword evidence="1" id="KW-0812">Transmembrane</keyword>
<dbReference type="Proteomes" id="UP000789759">
    <property type="component" value="Unassembled WGS sequence"/>
</dbReference>
<organism evidence="2 3">
    <name type="scientific">Cetraspora pellucida</name>
    <dbReference type="NCBI Taxonomy" id="1433469"/>
    <lineage>
        <taxon>Eukaryota</taxon>
        <taxon>Fungi</taxon>
        <taxon>Fungi incertae sedis</taxon>
        <taxon>Mucoromycota</taxon>
        <taxon>Glomeromycotina</taxon>
        <taxon>Glomeromycetes</taxon>
        <taxon>Diversisporales</taxon>
        <taxon>Gigasporaceae</taxon>
        <taxon>Cetraspora</taxon>
    </lineage>
</organism>
<dbReference type="EMBL" id="CAJVQA010000521">
    <property type="protein sequence ID" value="CAG8478915.1"/>
    <property type="molecule type" value="Genomic_DNA"/>
</dbReference>
<feature type="transmembrane region" description="Helical" evidence="1">
    <location>
        <begin position="1029"/>
        <end position="1048"/>
    </location>
</feature>
<keyword evidence="1" id="KW-1133">Transmembrane helix</keyword>
<evidence type="ECO:0000313" key="3">
    <source>
        <dbReference type="Proteomes" id="UP000789759"/>
    </source>
</evidence>